<accession>A0A5D2JAL4</accession>
<dbReference type="EMBL" id="CM017632">
    <property type="protein sequence ID" value="TYH51339.1"/>
    <property type="molecule type" value="Genomic_DNA"/>
</dbReference>
<gene>
    <name evidence="1" type="ORF">ES332_D10G265500v1</name>
</gene>
<dbReference type="AlphaFoldDB" id="A0A5D2JAL4"/>
<evidence type="ECO:0000313" key="2">
    <source>
        <dbReference type="Proteomes" id="UP000322667"/>
    </source>
</evidence>
<organism evidence="1 2">
    <name type="scientific">Gossypium tomentosum</name>
    <name type="common">Hawaiian cotton</name>
    <name type="synonym">Gossypium sandvicense</name>
    <dbReference type="NCBI Taxonomy" id="34277"/>
    <lineage>
        <taxon>Eukaryota</taxon>
        <taxon>Viridiplantae</taxon>
        <taxon>Streptophyta</taxon>
        <taxon>Embryophyta</taxon>
        <taxon>Tracheophyta</taxon>
        <taxon>Spermatophyta</taxon>
        <taxon>Magnoliopsida</taxon>
        <taxon>eudicotyledons</taxon>
        <taxon>Gunneridae</taxon>
        <taxon>Pentapetalae</taxon>
        <taxon>rosids</taxon>
        <taxon>malvids</taxon>
        <taxon>Malvales</taxon>
        <taxon>Malvaceae</taxon>
        <taxon>Malvoideae</taxon>
        <taxon>Gossypium</taxon>
    </lineage>
</organism>
<reference evidence="1 2" key="1">
    <citation type="submission" date="2019-07" db="EMBL/GenBank/DDBJ databases">
        <title>WGS assembly of Gossypium tomentosum.</title>
        <authorList>
            <person name="Chen Z.J."/>
            <person name="Sreedasyam A."/>
            <person name="Ando A."/>
            <person name="Song Q."/>
            <person name="De L."/>
            <person name="Hulse-Kemp A."/>
            <person name="Ding M."/>
            <person name="Ye W."/>
            <person name="Kirkbride R."/>
            <person name="Jenkins J."/>
            <person name="Plott C."/>
            <person name="Lovell J."/>
            <person name="Lin Y.-M."/>
            <person name="Vaughn R."/>
            <person name="Liu B."/>
            <person name="Li W."/>
            <person name="Simpson S."/>
            <person name="Scheffler B."/>
            <person name="Saski C."/>
            <person name="Grover C."/>
            <person name="Hu G."/>
            <person name="Conover J."/>
            <person name="Carlson J."/>
            <person name="Shu S."/>
            <person name="Boston L."/>
            <person name="Williams M."/>
            <person name="Peterson D."/>
            <person name="Mcgee K."/>
            <person name="Jones D."/>
            <person name="Wendel J."/>
            <person name="Stelly D."/>
            <person name="Grimwood J."/>
            <person name="Schmutz J."/>
        </authorList>
    </citation>
    <scope>NUCLEOTIDE SEQUENCE [LARGE SCALE GENOMIC DNA]</scope>
    <source>
        <strain evidence="1">7179.01</strain>
    </source>
</reference>
<name>A0A5D2JAL4_GOSTO</name>
<protein>
    <submittedName>
        <fullName evidence="1">Uncharacterized protein</fullName>
    </submittedName>
</protein>
<evidence type="ECO:0000313" key="1">
    <source>
        <dbReference type="EMBL" id="TYH51339.1"/>
    </source>
</evidence>
<keyword evidence="2" id="KW-1185">Reference proteome</keyword>
<dbReference type="Proteomes" id="UP000322667">
    <property type="component" value="Chromosome D10"/>
</dbReference>
<proteinExistence type="predicted"/>
<sequence length="183" mass="19859">MYIATNKPREKHSKISSETVEFLGNMSHSPLKSPLHNLQTTELHQHSIPNVVHVPKIHEPVVAYPDPYYLQEVSTLTTDNLVASNPPQGYRQSPIATPAAVYPDPYYPQPQAVSPVMAYPDPHYLQQLSTLATNNLAEEVPPVPAMVSSSASNPPQGYPQRTAASLNVKPAPVSSSGGCCIIL</sequence>